<proteinExistence type="predicted"/>
<dbReference type="Proteomes" id="UP000193675">
    <property type="component" value="Unassembled WGS sequence"/>
</dbReference>
<gene>
    <name evidence="2" type="ORF">B7H17_24695</name>
</gene>
<comment type="caution">
    <text evidence="2">The sequence shown here is derived from an EMBL/GenBank/DDBJ whole genome shotgun (WGS) entry which is preliminary data.</text>
</comment>
<reference evidence="2 3" key="1">
    <citation type="submission" date="2017-04" db="EMBL/GenBank/DDBJ databases">
        <title>Presence of VIM-2 positive Pseudomonas species in chickens and their surrounding environment.</title>
        <authorList>
            <person name="Zhang R."/>
        </authorList>
    </citation>
    <scope>NUCLEOTIDE SEQUENCE [LARGE SCALE GENOMIC DNA]</scope>
    <source>
        <strain evidence="2 3">DZ-C18</strain>
    </source>
</reference>
<name>A0A1X0Z7D2_PSEPU</name>
<dbReference type="EMBL" id="NBWC01000049">
    <property type="protein sequence ID" value="ORL58733.1"/>
    <property type="molecule type" value="Genomic_DNA"/>
</dbReference>
<sequence length="105" mass="11652">MEVISLPVISTNHLSKEVATLLTENCGRNPWVPCAAWESGYFISLLGVEDKIQNGVDVPQCLRDIASWLSGKALPCSNGDSKWTATWVHFDQSADTVEDLPVYEW</sequence>
<evidence type="ECO:0000259" key="1">
    <source>
        <dbReference type="Pfam" id="PF19419"/>
    </source>
</evidence>
<accession>A0A1X0Z7D2</accession>
<evidence type="ECO:0000313" key="3">
    <source>
        <dbReference type="Proteomes" id="UP000193675"/>
    </source>
</evidence>
<dbReference type="InterPro" id="IPR046025">
    <property type="entry name" value="DUF5983"/>
</dbReference>
<organism evidence="2 3">
    <name type="scientific">Pseudomonas putida</name>
    <name type="common">Arthrobacter siderocapsulatus</name>
    <dbReference type="NCBI Taxonomy" id="303"/>
    <lineage>
        <taxon>Bacteria</taxon>
        <taxon>Pseudomonadati</taxon>
        <taxon>Pseudomonadota</taxon>
        <taxon>Gammaproteobacteria</taxon>
        <taxon>Pseudomonadales</taxon>
        <taxon>Pseudomonadaceae</taxon>
        <taxon>Pseudomonas</taxon>
    </lineage>
</organism>
<protein>
    <recommendedName>
        <fullName evidence="1">DUF5983 domain-containing protein</fullName>
    </recommendedName>
</protein>
<dbReference type="AlphaFoldDB" id="A0A1X0Z7D2"/>
<feature type="domain" description="DUF5983" evidence="1">
    <location>
        <begin position="7"/>
        <end position="105"/>
    </location>
</feature>
<evidence type="ECO:0000313" key="2">
    <source>
        <dbReference type="EMBL" id="ORL58733.1"/>
    </source>
</evidence>
<dbReference type="Pfam" id="PF19419">
    <property type="entry name" value="DUF5983"/>
    <property type="match status" value="1"/>
</dbReference>